<evidence type="ECO:0000313" key="3">
    <source>
        <dbReference type="Proteomes" id="UP000660680"/>
    </source>
</evidence>
<evidence type="ECO:0000313" key="2">
    <source>
        <dbReference type="EMBL" id="GGS49442.1"/>
    </source>
</evidence>
<proteinExistence type="predicted"/>
<keyword evidence="1" id="KW-1133">Transmembrane helix</keyword>
<dbReference type="RefSeq" id="WP_189213090.1">
    <property type="nucleotide sequence ID" value="NZ_BMRB01000005.1"/>
</dbReference>
<keyword evidence="3" id="KW-1185">Reference proteome</keyword>
<evidence type="ECO:0008006" key="4">
    <source>
        <dbReference type="Google" id="ProtNLM"/>
    </source>
</evidence>
<organism evidence="2 3">
    <name type="scientific">Actinokineospora fastidiosa</name>
    <dbReference type="NCBI Taxonomy" id="1816"/>
    <lineage>
        <taxon>Bacteria</taxon>
        <taxon>Bacillati</taxon>
        <taxon>Actinomycetota</taxon>
        <taxon>Actinomycetes</taxon>
        <taxon>Pseudonocardiales</taxon>
        <taxon>Pseudonocardiaceae</taxon>
        <taxon>Actinokineospora</taxon>
    </lineage>
</organism>
<gene>
    <name evidence="2" type="ORF">GCM10010171_50710</name>
</gene>
<sequence length="199" mass="20891">MRLYAETAWRAARQVAADLAALAFLLLAVWVATAVRDAVLLLRGPGEDLAAAGDAIGGAFTSAADSARGVPLVGDDLAGALGRGTRAGADLAEAGRTQTAAVDALGFWLPFALIAVPALALALTWLPRRVRFARDATAAARLRAQGRAGLELLAARALVNQPLPRLARLRTTDWTDPGTVATLADWELRRLGLRASRRP</sequence>
<dbReference type="AlphaFoldDB" id="A0A918GPI2"/>
<reference evidence="2" key="1">
    <citation type="journal article" date="2014" name="Int. J. Syst. Evol. Microbiol.">
        <title>Complete genome sequence of Corynebacterium casei LMG S-19264T (=DSM 44701T), isolated from a smear-ripened cheese.</title>
        <authorList>
            <consortium name="US DOE Joint Genome Institute (JGI-PGF)"/>
            <person name="Walter F."/>
            <person name="Albersmeier A."/>
            <person name="Kalinowski J."/>
            <person name="Ruckert C."/>
        </authorList>
    </citation>
    <scope>NUCLEOTIDE SEQUENCE</scope>
    <source>
        <strain evidence="2">JCM 3276</strain>
    </source>
</reference>
<keyword evidence="1" id="KW-0812">Transmembrane</keyword>
<accession>A0A918GPI2</accession>
<dbReference type="EMBL" id="BMRB01000005">
    <property type="protein sequence ID" value="GGS49442.1"/>
    <property type="molecule type" value="Genomic_DNA"/>
</dbReference>
<comment type="caution">
    <text evidence="2">The sequence shown here is derived from an EMBL/GenBank/DDBJ whole genome shotgun (WGS) entry which is preliminary data.</text>
</comment>
<keyword evidence="1" id="KW-0472">Membrane</keyword>
<protein>
    <recommendedName>
        <fullName evidence="4">Transmembrane protein</fullName>
    </recommendedName>
</protein>
<dbReference type="Proteomes" id="UP000660680">
    <property type="component" value="Unassembled WGS sequence"/>
</dbReference>
<evidence type="ECO:0000256" key="1">
    <source>
        <dbReference type="SAM" id="Phobius"/>
    </source>
</evidence>
<feature type="transmembrane region" description="Helical" evidence="1">
    <location>
        <begin position="107"/>
        <end position="126"/>
    </location>
</feature>
<name>A0A918GPI2_9PSEU</name>
<reference evidence="2" key="2">
    <citation type="submission" date="2020-09" db="EMBL/GenBank/DDBJ databases">
        <authorList>
            <person name="Sun Q."/>
            <person name="Ohkuma M."/>
        </authorList>
    </citation>
    <scope>NUCLEOTIDE SEQUENCE</scope>
    <source>
        <strain evidence="2">JCM 3276</strain>
    </source>
</reference>